<dbReference type="InterPro" id="IPR046358">
    <property type="entry name" value="Flagellin_C"/>
</dbReference>
<dbReference type="InterPro" id="IPR001492">
    <property type="entry name" value="Flagellin"/>
</dbReference>
<comment type="subcellular location">
    <subcellularLocation>
        <location evidence="3">Secreted</location>
    </subcellularLocation>
    <subcellularLocation>
        <location evidence="3">Bacterial flagellum</location>
    </subcellularLocation>
</comment>
<dbReference type="RefSeq" id="WP_044437559.1">
    <property type="nucleotide sequence ID" value="NZ_BJYZ01000085.1"/>
</dbReference>
<sequence length="344" mass="37325">MTSISTSGQFFRIQTQNLAIQARMTEYSEQTSTGKKGTVYGALGSDVRQSIDLRGNVNELDTYQKNIATAQLRVTSAIDTMDRIKNVARDVRDQLTKLSGNPPPDQTVVKDIAQRGYNEVAQLLNTKVEGRYIFAGSDIGNEPFPNAGQFFTDVQTEVNAYAANGAPATLAATTAIATDNTYFSTALQAADPSPLTARVDRNLDITYQVRANGPELPTPPAGQIEPFREILRSLATAANLTYDPSNPASFDDFQTMLTTTRTSLDGAAKLVDNHVGIFGSNAARMKALDTQHDETTVTLKQGVGDVEDVDMAETISKLQLVQTQLQASYKVTATLQKVNLIDFI</sequence>
<dbReference type="AlphaFoldDB" id="A0A512E416"/>
<keyword evidence="7" id="KW-1185">Reference proteome</keyword>
<keyword evidence="2 3" id="KW-0975">Bacterial flagellum</keyword>
<protein>
    <recommendedName>
        <fullName evidence="3">Flagellin</fullName>
    </recommendedName>
</protein>
<dbReference type="SUPFAM" id="SSF64518">
    <property type="entry name" value="Phase 1 flagellin"/>
    <property type="match status" value="1"/>
</dbReference>
<comment type="caution">
    <text evidence="6">The sequence shown here is derived from an EMBL/GenBank/DDBJ whole genome shotgun (WGS) entry which is preliminary data.</text>
</comment>
<gene>
    <name evidence="6" type="ORF">SAE02_75870</name>
</gene>
<reference evidence="6 7" key="1">
    <citation type="submission" date="2019-07" db="EMBL/GenBank/DDBJ databases">
        <title>Whole genome shotgun sequence of Skermanella aerolata NBRC 106429.</title>
        <authorList>
            <person name="Hosoyama A."/>
            <person name="Uohara A."/>
            <person name="Ohji S."/>
            <person name="Ichikawa N."/>
        </authorList>
    </citation>
    <scope>NUCLEOTIDE SEQUENCE [LARGE SCALE GENOMIC DNA]</scope>
    <source>
        <strain evidence="6 7">NBRC 106429</strain>
    </source>
</reference>
<dbReference type="PANTHER" id="PTHR42792:SF1">
    <property type="entry name" value="FLAGELLAR HOOK-ASSOCIATED PROTEIN 3"/>
    <property type="match status" value="1"/>
</dbReference>
<feature type="domain" description="Flagellin C-terminal" evidence="5">
    <location>
        <begin position="264"/>
        <end position="344"/>
    </location>
</feature>
<keyword evidence="3" id="KW-0964">Secreted</keyword>
<dbReference type="Pfam" id="PF00700">
    <property type="entry name" value="Flagellin_C"/>
    <property type="match status" value="1"/>
</dbReference>
<dbReference type="Proteomes" id="UP000321523">
    <property type="component" value="Unassembled WGS sequence"/>
</dbReference>
<evidence type="ECO:0000256" key="3">
    <source>
        <dbReference type="RuleBase" id="RU362073"/>
    </source>
</evidence>
<evidence type="ECO:0000256" key="1">
    <source>
        <dbReference type="ARBA" id="ARBA00005709"/>
    </source>
</evidence>
<comment type="function">
    <text evidence="3">Flagellin is the subunit protein which polymerizes to form the filaments of bacterial flagella.</text>
</comment>
<name>A0A512E416_9PROT</name>
<dbReference type="PANTHER" id="PTHR42792">
    <property type="entry name" value="FLAGELLIN"/>
    <property type="match status" value="1"/>
</dbReference>
<dbReference type="Gene3D" id="1.20.1330.10">
    <property type="entry name" value="f41 fragment of flagellin, N-terminal domain"/>
    <property type="match status" value="1"/>
</dbReference>
<dbReference type="EMBL" id="BJYZ01000085">
    <property type="protein sequence ID" value="GEO43439.1"/>
    <property type="molecule type" value="Genomic_DNA"/>
</dbReference>
<organism evidence="6 7">
    <name type="scientific">Skermanella aerolata</name>
    <dbReference type="NCBI Taxonomy" id="393310"/>
    <lineage>
        <taxon>Bacteria</taxon>
        <taxon>Pseudomonadati</taxon>
        <taxon>Pseudomonadota</taxon>
        <taxon>Alphaproteobacteria</taxon>
        <taxon>Rhodospirillales</taxon>
        <taxon>Azospirillaceae</taxon>
        <taxon>Skermanella</taxon>
    </lineage>
</organism>
<dbReference type="GO" id="GO:0005576">
    <property type="term" value="C:extracellular region"/>
    <property type="evidence" value="ECO:0007669"/>
    <property type="project" value="UniProtKB-SubCell"/>
</dbReference>
<evidence type="ECO:0000259" key="4">
    <source>
        <dbReference type="Pfam" id="PF00669"/>
    </source>
</evidence>
<dbReference type="Pfam" id="PF00669">
    <property type="entry name" value="Flagellin_N"/>
    <property type="match status" value="1"/>
</dbReference>
<proteinExistence type="inferred from homology"/>
<comment type="similarity">
    <text evidence="1 3">Belongs to the bacterial flagellin family.</text>
</comment>
<accession>A0A512E416</accession>
<evidence type="ECO:0000313" key="6">
    <source>
        <dbReference type="EMBL" id="GEO43439.1"/>
    </source>
</evidence>
<dbReference type="GO" id="GO:0009288">
    <property type="term" value="C:bacterial-type flagellum"/>
    <property type="evidence" value="ECO:0007669"/>
    <property type="project" value="UniProtKB-SubCell"/>
</dbReference>
<dbReference type="GO" id="GO:0005198">
    <property type="term" value="F:structural molecule activity"/>
    <property type="evidence" value="ECO:0007669"/>
    <property type="project" value="UniProtKB-UniRule"/>
</dbReference>
<dbReference type="OrthoDB" id="9758307at2"/>
<evidence type="ECO:0000259" key="5">
    <source>
        <dbReference type="Pfam" id="PF00700"/>
    </source>
</evidence>
<feature type="domain" description="Flagellin N-terminal" evidence="4">
    <location>
        <begin position="5"/>
        <end position="137"/>
    </location>
</feature>
<evidence type="ECO:0000256" key="2">
    <source>
        <dbReference type="ARBA" id="ARBA00023143"/>
    </source>
</evidence>
<evidence type="ECO:0000313" key="7">
    <source>
        <dbReference type="Proteomes" id="UP000321523"/>
    </source>
</evidence>
<dbReference type="InterPro" id="IPR001029">
    <property type="entry name" value="Flagellin_N"/>
</dbReference>